<dbReference type="GeneID" id="77677227"/>
<name>A0A086J011_NEMA1</name>
<proteinExistence type="predicted"/>
<feature type="transmembrane region" description="Helical" evidence="1">
    <location>
        <begin position="137"/>
        <end position="159"/>
    </location>
</feature>
<evidence type="ECO:0000313" key="2">
    <source>
        <dbReference type="EMBL" id="KFG25479.1"/>
    </source>
</evidence>
<protein>
    <submittedName>
        <fullName evidence="2">Uncharacterized protein</fullName>
    </submittedName>
</protein>
<dbReference type="EMBL" id="AKIJ01000005">
    <property type="protein sequence ID" value="KFG25479.1"/>
    <property type="molecule type" value="Genomic_DNA"/>
</dbReference>
<keyword evidence="3" id="KW-1185">Reference proteome</keyword>
<keyword evidence="1" id="KW-0472">Membrane</keyword>
<feature type="transmembrane region" description="Helical" evidence="1">
    <location>
        <begin position="97"/>
        <end position="116"/>
    </location>
</feature>
<keyword evidence="1" id="KW-1133">Transmembrane helix</keyword>
<accession>A0A086J011</accession>
<evidence type="ECO:0000256" key="1">
    <source>
        <dbReference type="SAM" id="Phobius"/>
    </source>
</evidence>
<dbReference type="AlphaFoldDB" id="A0A086J011"/>
<evidence type="ECO:0000313" key="3">
    <source>
        <dbReference type="Proteomes" id="UP000054524"/>
    </source>
</evidence>
<dbReference type="Proteomes" id="UP000054524">
    <property type="component" value="Unassembled WGS sequence"/>
</dbReference>
<comment type="caution">
    <text evidence="2">The sequence shown here is derived from an EMBL/GenBank/DDBJ whole genome shotgun (WGS) entry which is preliminary data.</text>
</comment>
<sequence length="264" mass="30536">MDNADADYSLIETSDPNAQNSSSMNNMDSAIVKSRYSELMSILSFRKNKNSNPTIWPIYKLIIYAHVATIMSTVFLVGQMIYIKTTSSDGHLYTGHLQMRINGVAIIISQLIKYYIVRHFIHNGIIGLSFKKIYLRTLYFTISVSVICLVFFIPLGYYYECKKTQNAEKFIALISPSYLGWASFGMERLELLFIFFFIYIGQIVARLKKFLTVFRTFLYFIINIALSIAFSVLWYKYYEAIRPIHLLLLKEALFKNATAVTEQP</sequence>
<dbReference type="RefSeq" id="XP_052904034.1">
    <property type="nucleotide sequence ID" value="XM_053049863.1"/>
</dbReference>
<feature type="transmembrane region" description="Helical" evidence="1">
    <location>
        <begin position="179"/>
        <end position="205"/>
    </location>
</feature>
<organism evidence="2 3">
    <name type="scientific">Nematocida ausubeli (strain ATCC PRA-371 / ERTm2)</name>
    <name type="common">Nematode killer fungus</name>
    <dbReference type="NCBI Taxonomy" id="1913371"/>
    <lineage>
        <taxon>Eukaryota</taxon>
        <taxon>Fungi</taxon>
        <taxon>Fungi incertae sedis</taxon>
        <taxon>Microsporidia</taxon>
        <taxon>Nematocida</taxon>
    </lineage>
</organism>
<dbReference type="OrthoDB" id="10298463at2759"/>
<gene>
    <name evidence="2" type="ORF">NESG_02254</name>
</gene>
<dbReference type="HOGENOM" id="CLU_1054072_0_0_1"/>
<feature type="transmembrane region" description="Helical" evidence="1">
    <location>
        <begin position="217"/>
        <end position="237"/>
    </location>
</feature>
<keyword evidence="1" id="KW-0812">Transmembrane</keyword>
<feature type="transmembrane region" description="Helical" evidence="1">
    <location>
        <begin position="61"/>
        <end position="82"/>
    </location>
</feature>
<reference evidence="2 3" key="1">
    <citation type="journal article" date="2014" name="Genome Announc.">
        <title>Genome Sequence of the Microsporidian Species Nematocida sp1 Strain ERTm6 (ATCC PRA-372).</title>
        <authorList>
            <person name="Bakowski M.A."/>
            <person name="Priest M."/>
            <person name="Young S."/>
            <person name="Cuomo C.A."/>
            <person name="Troemel E.R."/>
        </authorList>
    </citation>
    <scope>NUCLEOTIDE SEQUENCE [LARGE SCALE GENOMIC DNA]</scope>
    <source>
        <strain evidence="2 3">ERTm6</strain>
    </source>
</reference>